<keyword evidence="1" id="KW-0732">Signal</keyword>
<dbReference type="GO" id="GO:0008270">
    <property type="term" value="F:zinc ion binding"/>
    <property type="evidence" value="ECO:0007669"/>
    <property type="project" value="TreeGrafter"/>
</dbReference>
<dbReference type="EMBL" id="OE202090">
    <property type="protein sequence ID" value="CAD7580597.1"/>
    <property type="molecule type" value="Genomic_DNA"/>
</dbReference>
<name>A0A7R9PEX3_TIMCA</name>
<feature type="signal peptide" evidence="1">
    <location>
        <begin position="1"/>
        <end position="24"/>
    </location>
</feature>
<gene>
    <name evidence="2" type="ORF">TCMB3V08_LOCUS13130</name>
</gene>
<dbReference type="GO" id="GO:0043171">
    <property type="term" value="P:peptide catabolic process"/>
    <property type="evidence" value="ECO:0007669"/>
    <property type="project" value="TreeGrafter"/>
</dbReference>
<dbReference type="PANTHER" id="PTHR11533:SF294">
    <property type="entry name" value="THYROTROPIN-RELEASING HORMONE-DEGRADING ECTOENZYME"/>
    <property type="match status" value="1"/>
</dbReference>
<dbReference type="GO" id="GO:0016020">
    <property type="term" value="C:membrane"/>
    <property type="evidence" value="ECO:0007669"/>
    <property type="project" value="TreeGrafter"/>
</dbReference>
<dbReference type="GO" id="GO:0005737">
    <property type="term" value="C:cytoplasm"/>
    <property type="evidence" value="ECO:0007669"/>
    <property type="project" value="TreeGrafter"/>
</dbReference>
<feature type="chain" id="PRO_5031330292" evidence="1">
    <location>
        <begin position="25"/>
        <end position="534"/>
    </location>
</feature>
<organism evidence="2">
    <name type="scientific">Timema californicum</name>
    <name type="common">California timema</name>
    <name type="synonym">Walking stick</name>
    <dbReference type="NCBI Taxonomy" id="61474"/>
    <lineage>
        <taxon>Eukaryota</taxon>
        <taxon>Metazoa</taxon>
        <taxon>Ecdysozoa</taxon>
        <taxon>Arthropoda</taxon>
        <taxon>Hexapoda</taxon>
        <taxon>Insecta</taxon>
        <taxon>Pterygota</taxon>
        <taxon>Neoptera</taxon>
        <taxon>Polyneoptera</taxon>
        <taxon>Phasmatodea</taxon>
        <taxon>Timematodea</taxon>
        <taxon>Timematoidea</taxon>
        <taxon>Timematidae</taxon>
        <taxon>Timema</taxon>
    </lineage>
</organism>
<dbReference type="InterPro" id="IPR050344">
    <property type="entry name" value="Peptidase_M1_aminopeptidases"/>
</dbReference>
<sequence length="534" mass="60418">MVVKLLVALPPLVTLLLLGRPSSALYPPVVLQPTRRQPPSLSKVNYAIEYANPKPYEETTRKSNQDLMDAFWANVELLKSLHSTMKTTAFVPTQKTTTNRPWMTGSLVQYFRSAPSYVVEQPPEAEPPVIENESLIFPAPPSSESLPESRYIIEYANAPEDFATTISPPGRNEQSSQAVSLAVSTVRTRVPSLRSAMFVVVYRDKKKKDGVSAPASKSGNEINITLVATAAAVAERRGNRLPRSVVPQHYRVKLMPFISEGNFSTSGEVWILVRCDSPTQNITLNINDIGILESSVKVTEERRTGFMSRPSNWTGEVRRTFATSSPSYLPCTPPDQMVVVPLRYSWLGHIGCEMERRVHVQALQLDRRDQMVVVPLRYSWLGHIGCEMEKRAHVQALQLDRRGHLGCEMERRAHVQALQLDRRGHLGCEMERRAHVQALQLDSRGEKNFRHLLTFILSLYSPRSNDRSISPLFLLGVMAHVYDTYDQTYKVLLRESLVRGREYTLNIKFLGTLNDLLQGFYRSSYVDHVTGELR</sequence>
<dbReference type="GO" id="GO:0005615">
    <property type="term" value="C:extracellular space"/>
    <property type="evidence" value="ECO:0007669"/>
    <property type="project" value="TreeGrafter"/>
</dbReference>
<accession>A0A7R9PEX3</accession>
<dbReference type="GO" id="GO:0006508">
    <property type="term" value="P:proteolysis"/>
    <property type="evidence" value="ECO:0007669"/>
    <property type="project" value="TreeGrafter"/>
</dbReference>
<dbReference type="GO" id="GO:0070006">
    <property type="term" value="F:metalloaminopeptidase activity"/>
    <property type="evidence" value="ECO:0007669"/>
    <property type="project" value="TreeGrafter"/>
</dbReference>
<evidence type="ECO:0000313" key="2">
    <source>
        <dbReference type="EMBL" id="CAD7580597.1"/>
    </source>
</evidence>
<dbReference type="PANTHER" id="PTHR11533">
    <property type="entry name" value="PROTEASE M1 ZINC METALLOPROTEASE"/>
    <property type="match status" value="1"/>
</dbReference>
<dbReference type="Gene3D" id="2.60.40.1730">
    <property type="entry name" value="tricorn interacting facor f3 domain"/>
    <property type="match status" value="2"/>
</dbReference>
<reference evidence="2" key="1">
    <citation type="submission" date="2020-11" db="EMBL/GenBank/DDBJ databases">
        <authorList>
            <person name="Tran Van P."/>
        </authorList>
    </citation>
    <scope>NUCLEOTIDE SEQUENCE</scope>
</reference>
<dbReference type="AlphaFoldDB" id="A0A7R9PEX3"/>
<dbReference type="SUPFAM" id="SSF63737">
    <property type="entry name" value="Leukotriene A4 hydrolase N-terminal domain"/>
    <property type="match status" value="2"/>
</dbReference>
<evidence type="ECO:0000256" key="1">
    <source>
        <dbReference type="SAM" id="SignalP"/>
    </source>
</evidence>
<proteinExistence type="predicted"/>
<dbReference type="InterPro" id="IPR042097">
    <property type="entry name" value="Aminopeptidase_N-like_N_sf"/>
</dbReference>
<protein>
    <submittedName>
        <fullName evidence="2">(California timema) hypothetical protein</fullName>
    </submittedName>
</protein>
<dbReference type="GO" id="GO:0042277">
    <property type="term" value="F:peptide binding"/>
    <property type="evidence" value="ECO:0007669"/>
    <property type="project" value="TreeGrafter"/>
</dbReference>